<evidence type="ECO:0000256" key="1">
    <source>
        <dbReference type="ARBA" id="ARBA00006739"/>
    </source>
</evidence>
<dbReference type="GO" id="GO:0016757">
    <property type="term" value="F:glycosyltransferase activity"/>
    <property type="evidence" value="ECO:0007669"/>
    <property type="project" value="UniProtKB-KW"/>
</dbReference>
<sequence length="301" mass="34804">MKPYPKITIIFPNYNGGNEPIECLKSIKKLSYPQKNLEVIIVDNDSKDGSKEEIEKKFPEVYLIKNSKNLGFAKAINQGIKRANGKLIFVANDDLVFEKNSLKILVDYLLQNSQIGIMGGKIFSKHKPAKITSAGYQMNRWTGKINISKNYQKIKEPDWIQGCAILINKKVFQNIGYFDENFTHFFEDFDFCFHAKKAKFKVIYLPRAVFWHGESITANKNKPLKYFNWYKSKILFLIKNLPIVNILSILTVQILLITPYRALILRDGRFKPFLKALIWNLKNAKTALKIRKSSSILEANE</sequence>
<keyword evidence="4" id="KW-0472">Membrane</keyword>
<accession>A0A1F5G1S9</accession>
<dbReference type="CDD" id="cd04186">
    <property type="entry name" value="GT_2_like_c"/>
    <property type="match status" value="1"/>
</dbReference>
<evidence type="ECO:0000313" key="7">
    <source>
        <dbReference type="Proteomes" id="UP000176317"/>
    </source>
</evidence>
<comment type="similarity">
    <text evidence="1">Belongs to the glycosyltransferase 2 family.</text>
</comment>
<feature type="transmembrane region" description="Helical" evidence="4">
    <location>
        <begin position="243"/>
        <end position="263"/>
    </location>
</feature>
<dbReference type="SUPFAM" id="SSF53448">
    <property type="entry name" value="Nucleotide-diphospho-sugar transferases"/>
    <property type="match status" value="1"/>
</dbReference>
<keyword evidence="4" id="KW-1133">Transmembrane helix</keyword>
<gene>
    <name evidence="6" type="ORF">A2164_00245</name>
</gene>
<evidence type="ECO:0000256" key="3">
    <source>
        <dbReference type="ARBA" id="ARBA00022679"/>
    </source>
</evidence>
<comment type="caution">
    <text evidence="6">The sequence shown here is derived from an EMBL/GenBank/DDBJ whole genome shotgun (WGS) entry which is preliminary data.</text>
</comment>
<feature type="domain" description="Glycosyltransferase 2-like" evidence="5">
    <location>
        <begin position="8"/>
        <end position="171"/>
    </location>
</feature>
<evidence type="ECO:0000256" key="4">
    <source>
        <dbReference type="SAM" id="Phobius"/>
    </source>
</evidence>
<dbReference type="Gene3D" id="3.90.550.10">
    <property type="entry name" value="Spore Coat Polysaccharide Biosynthesis Protein SpsA, Chain A"/>
    <property type="match status" value="1"/>
</dbReference>
<dbReference type="InterPro" id="IPR029044">
    <property type="entry name" value="Nucleotide-diphossugar_trans"/>
</dbReference>
<organism evidence="6 7">
    <name type="scientific">Candidatus Curtissbacteria bacterium RBG_13_35_7</name>
    <dbReference type="NCBI Taxonomy" id="1797705"/>
    <lineage>
        <taxon>Bacteria</taxon>
        <taxon>Candidatus Curtissiibacteriota</taxon>
    </lineage>
</organism>
<protein>
    <recommendedName>
        <fullName evidence="5">Glycosyltransferase 2-like domain-containing protein</fullName>
    </recommendedName>
</protein>
<reference evidence="6 7" key="1">
    <citation type="journal article" date="2016" name="Nat. Commun.">
        <title>Thousands of microbial genomes shed light on interconnected biogeochemical processes in an aquifer system.</title>
        <authorList>
            <person name="Anantharaman K."/>
            <person name="Brown C.T."/>
            <person name="Hug L.A."/>
            <person name="Sharon I."/>
            <person name="Castelle C.J."/>
            <person name="Probst A.J."/>
            <person name="Thomas B.C."/>
            <person name="Singh A."/>
            <person name="Wilkins M.J."/>
            <person name="Karaoz U."/>
            <person name="Brodie E.L."/>
            <person name="Williams K.H."/>
            <person name="Hubbard S.S."/>
            <person name="Banfield J.F."/>
        </authorList>
    </citation>
    <scope>NUCLEOTIDE SEQUENCE [LARGE SCALE GENOMIC DNA]</scope>
</reference>
<dbReference type="AlphaFoldDB" id="A0A1F5G1S9"/>
<dbReference type="Proteomes" id="UP000176317">
    <property type="component" value="Unassembled WGS sequence"/>
</dbReference>
<evidence type="ECO:0000256" key="2">
    <source>
        <dbReference type="ARBA" id="ARBA00022676"/>
    </source>
</evidence>
<dbReference type="PANTHER" id="PTHR43179">
    <property type="entry name" value="RHAMNOSYLTRANSFERASE WBBL"/>
    <property type="match status" value="1"/>
</dbReference>
<evidence type="ECO:0000259" key="5">
    <source>
        <dbReference type="Pfam" id="PF00535"/>
    </source>
</evidence>
<name>A0A1F5G1S9_9BACT</name>
<dbReference type="Pfam" id="PF00535">
    <property type="entry name" value="Glycos_transf_2"/>
    <property type="match status" value="1"/>
</dbReference>
<keyword evidence="3" id="KW-0808">Transferase</keyword>
<dbReference type="EMBL" id="MFAT01000054">
    <property type="protein sequence ID" value="OGD85842.1"/>
    <property type="molecule type" value="Genomic_DNA"/>
</dbReference>
<dbReference type="InterPro" id="IPR001173">
    <property type="entry name" value="Glyco_trans_2-like"/>
</dbReference>
<keyword evidence="2" id="KW-0328">Glycosyltransferase</keyword>
<dbReference type="PANTHER" id="PTHR43179:SF12">
    <property type="entry name" value="GALACTOFURANOSYLTRANSFERASE GLFT2"/>
    <property type="match status" value="1"/>
</dbReference>
<evidence type="ECO:0000313" key="6">
    <source>
        <dbReference type="EMBL" id="OGD85842.1"/>
    </source>
</evidence>
<proteinExistence type="inferred from homology"/>
<keyword evidence="4" id="KW-0812">Transmembrane</keyword>